<name>A0A9J6A687_SOLCO</name>
<evidence type="ECO:0000313" key="1">
    <source>
        <dbReference type="EMBL" id="KAG5619888.1"/>
    </source>
</evidence>
<evidence type="ECO:0000313" key="2">
    <source>
        <dbReference type="Proteomes" id="UP000824120"/>
    </source>
</evidence>
<accession>A0A9J6A687</accession>
<gene>
    <name evidence="1" type="ORF">H5410_005106</name>
</gene>
<keyword evidence="2" id="KW-1185">Reference proteome</keyword>
<proteinExistence type="predicted"/>
<organism evidence="1 2">
    <name type="scientific">Solanum commersonii</name>
    <name type="common">Commerson's wild potato</name>
    <name type="synonym">Commerson's nightshade</name>
    <dbReference type="NCBI Taxonomy" id="4109"/>
    <lineage>
        <taxon>Eukaryota</taxon>
        <taxon>Viridiplantae</taxon>
        <taxon>Streptophyta</taxon>
        <taxon>Embryophyta</taxon>
        <taxon>Tracheophyta</taxon>
        <taxon>Spermatophyta</taxon>
        <taxon>Magnoliopsida</taxon>
        <taxon>eudicotyledons</taxon>
        <taxon>Gunneridae</taxon>
        <taxon>Pentapetalae</taxon>
        <taxon>asterids</taxon>
        <taxon>lamiids</taxon>
        <taxon>Solanales</taxon>
        <taxon>Solanaceae</taxon>
        <taxon>Solanoideae</taxon>
        <taxon>Solaneae</taxon>
        <taxon>Solanum</taxon>
    </lineage>
</organism>
<sequence length="127" mass="14182">MTFKTTITGANIASKLFDELSHSAFNFGESKNSLDSSISTKINSLMVNTTEMDEKLKMMEQTVGPLKKFIDDKNLQIAQLMNKLDLYNCRELHHNLTAQGNVDIDYSTRTVDSQSAKRSTSVATLTI</sequence>
<dbReference type="Proteomes" id="UP000824120">
    <property type="component" value="Chromosome 2"/>
</dbReference>
<protein>
    <submittedName>
        <fullName evidence="1">Uncharacterized protein</fullName>
    </submittedName>
</protein>
<dbReference type="OrthoDB" id="1729438at2759"/>
<reference evidence="1 2" key="1">
    <citation type="submission" date="2020-09" db="EMBL/GenBank/DDBJ databases">
        <title>De no assembly of potato wild relative species, Solanum commersonii.</title>
        <authorList>
            <person name="Cho K."/>
        </authorList>
    </citation>
    <scope>NUCLEOTIDE SEQUENCE [LARGE SCALE GENOMIC DNA]</scope>
    <source>
        <strain evidence="1">LZ3.2</strain>
        <tissue evidence="1">Leaf</tissue>
    </source>
</reference>
<comment type="caution">
    <text evidence="1">The sequence shown here is derived from an EMBL/GenBank/DDBJ whole genome shotgun (WGS) entry which is preliminary data.</text>
</comment>
<dbReference type="EMBL" id="JACXVP010000002">
    <property type="protein sequence ID" value="KAG5619888.1"/>
    <property type="molecule type" value="Genomic_DNA"/>
</dbReference>
<dbReference type="AlphaFoldDB" id="A0A9J6A687"/>